<evidence type="ECO:0000313" key="2">
    <source>
        <dbReference type="EMBL" id="ACK72729.1"/>
    </source>
</evidence>
<evidence type="ECO:0000313" key="3">
    <source>
        <dbReference type="Proteomes" id="UP000002384"/>
    </source>
</evidence>
<dbReference type="EMBL" id="CP001291">
    <property type="protein sequence ID" value="ACK72729.1"/>
    <property type="molecule type" value="Genomic_DNA"/>
</dbReference>
<dbReference type="RefSeq" id="WP_015956314.1">
    <property type="nucleotide sequence ID" value="NC_011729.1"/>
</dbReference>
<dbReference type="KEGG" id="cyc:PCC7424_4363"/>
<dbReference type="Proteomes" id="UP000002384">
    <property type="component" value="Chromosome"/>
</dbReference>
<dbReference type="HOGENOM" id="CLU_2057504_0_0_3"/>
<evidence type="ECO:0000256" key="1">
    <source>
        <dbReference type="SAM" id="SignalP"/>
    </source>
</evidence>
<proteinExistence type="predicted"/>
<accession>B7K8W0</accession>
<sequence length="119" mass="13153">MKRVFSVLGFCLCSAVINGGTLDGSAFAQTTPSPSTFKLPPYRHQEVILNPEIPSFTVVYNNSDVLSALIKFKGGECIEKIEQILRETVDHSVTYNCGFTKRIMFFNNGSAEVNIQVSQ</sequence>
<protein>
    <submittedName>
        <fullName evidence="2">Uncharacterized protein</fullName>
    </submittedName>
</protein>
<organism evidence="2 3">
    <name type="scientific">Gloeothece citriformis (strain PCC 7424)</name>
    <name type="common">Cyanothece sp. (strain PCC 7424)</name>
    <dbReference type="NCBI Taxonomy" id="65393"/>
    <lineage>
        <taxon>Bacteria</taxon>
        <taxon>Bacillati</taxon>
        <taxon>Cyanobacteriota</taxon>
        <taxon>Cyanophyceae</taxon>
        <taxon>Oscillatoriophycideae</taxon>
        <taxon>Chroococcales</taxon>
        <taxon>Aphanothecaceae</taxon>
        <taxon>Gloeothece</taxon>
        <taxon>Gloeothece citriformis</taxon>
    </lineage>
</organism>
<keyword evidence="3" id="KW-1185">Reference proteome</keyword>
<name>B7K8W0_GLOC7</name>
<reference evidence="3" key="1">
    <citation type="journal article" date="2011" name="MBio">
        <title>Novel metabolic attributes of the genus Cyanothece, comprising a group of unicellular nitrogen-fixing Cyanobacteria.</title>
        <authorList>
            <person name="Bandyopadhyay A."/>
            <person name="Elvitigala T."/>
            <person name="Welsh E."/>
            <person name="Stockel J."/>
            <person name="Liberton M."/>
            <person name="Min H."/>
            <person name="Sherman L.A."/>
            <person name="Pakrasi H.B."/>
        </authorList>
    </citation>
    <scope>NUCLEOTIDE SEQUENCE [LARGE SCALE GENOMIC DNA]</scope>
    <source>
        <strain evidence="3">PCC 7424</strain>
    </source>
</reference>
<feature type="chain" id="PRO_5002858772" evidence="1">
    <location>
        <begin position="29"/>
        <end position="119"/>
    </location>
</feature>
<feature type="signal peptide" evidence="1">
    <location>
        <begin position="1"/>
        <end position="28"/>
    </location>
</feature>
<dbReference type="AlphaFoldDB" id="B7K8W0"/>
<dbReference type="STRING" id="65393.PCC7424_4363"/>
<gene>
    <name evidence="2" type="ordered locus">PCC7424_4363</name>
</gene>
<keyword evidence="1" id="KW-0732">Signal</keyword>